<dbReference type="InterPro" id="IPR022486">
    <property type="entry name" value="PPK2_PA0141"/>
</dbReference>
<evidence type="ECO:0000256" key="1">
    <source>
        <dbReference type="ARBA" id="ARBA00009924"/>
    </source>
</evidence>
<evidence type="ECO:0000256" key="3">
    <source>
        <dbReference type="ARBA" id="ARBA00022777"/>
    </source>
</evidence>
<dbReference type="InterPro" id="IPR022488">
    <property type="entry name" value="PPK2-related"/>
</dbReference>
<dbReference type="SUPFAM" id="SSF52540">
    <property type="entry name" value="P-loop containing nucleoside triphosphate hydrolases"/>
    <property type="match status" value="1"/>
</dbReference>
<keyword evidence="3 4" id="KW-0418">Kinase</keyword>
<name>A0ABS4VVD3_9PSEU</name>
<dbReference type="RefSeq" id="WP_210028055.1">
    <property type="nucleotide sequence ID" value="NZ_JAGINU010000001.1"/>
</dbReference>
<dbReference type="PANTHER" id="PTHR34383">
    <property type="entry name" value="POLYPHOSPHATE:AMP PHOSPHOTRANSFERASE-RELATED"/>
    <property type="match status" value="1"/>
</dbReference>
<keyword evidence="8" id="KW-1185">Reference proteome</keyword>
<comment type="caution">
    <text evidence="7">The sequence shown here is derived from an EMBL/GenBank/DDBJ whole genome shotgun (WGS) entry which is preliminary data.</text>
</comment>
<evidence type="ECO:0000259" key="6">
    <source>
        <dbReference type="Pfam" id="PF03976"/>
    </source>
</evidence>
<dbReference type="Proteomes" id="UP001519295">
    <property type="component" value="Unassembled WGS sequence"/>
</dbReference>
<protein>
    <recommendedName>
        <fullName evidence="4">ADP/GDP-polyphosphate phosphotransferase</fullName>
        <ecNumber evidence="4">2.7.4.-</ecNumber>
    </recommendedName>
    <alternativeName>
        <fullName evidence="4">Polyphosphate kinase PPK2</fullName>
    </alternativeName>
</protein>
<dbReference type="Gene3D" id="3.40.50.300">
    <property type="entry name" value="P-loop containing nucleotide triphosphate hydrolases"/>
    <property type="match status" value="1"/>
</dbReference>
<dbReference type="GO" id="GO:0016301">
    <property type="term" value="F:kinase activity"/>
    <property type="evidence" value="ECO:0007669"/>
    <property type="project" value="UniProtKB-KW"/>
</dbReference>
<feature type="domain" description="Polyphosphate kinase-2-related" evidence="6">
    <location>
        <begin position="80"/>
        <end position="302"/>
    </location>
</feature>
<dbReference type="InterPro" id="IPR027417">
    <property type="entry name" value="P-loop_NTPase"/>
</dbReference>
<dbReference type="EC" id="2.7.4.-" evidence="4"/>
<reference evidence="7 8" key="1">
    <citation type="submission" date="2021-03" db="EMBL/GenBank/DDBJ databases">
        <title>Sequencing the genomes of 1000 actinobacteria strains.</title>
        <authorList>
            <person name="Klenk H.-P."/>
        </authorList>
    </citation>
    <scope>NUCLEOTIDE SEQUENCE [LARGE SCALE GENOMIC DNA]</scope>
    <source>
        <strain evidence="7 8">DSM 45256</strain>
    </source>
</reference>
<evidence type="ECO:0000313" key="8">
    <source>
        <dbReference type="Proteomes" id="UP001519295"/>
    </source>
</evidence>
<sequence>MTSIGQAVRGFRGTPDVAGRSERTREELQAALRKVDLLDDPNSWQVLEGTDGDAQLVGPDGHEVGTWREEHPYPELMARPEYEDAKRALQIELLKLQSWVKDTGRRIVILFEGRDAAGKGGTIQRFTEHLNPRGARVVALDKPTGAEQGQWYFQRYLQQLPTAGEIVLFDRSWYSRAVVEQVMGFCTDDEYERFMREVPGLERSLVDDGIHLVKLWFSVSRLEQRTRFMIRVLDPLRQWKLSPVDLASLERWDDYTAAKEAMFAGTDTGHAPWTVVDSNDKRRGRIEAMRLVLSGLDYTAKDADAVGTPDPLVVGRPQVAGSGHGVADAG</sequence>
<gene>
    <name evidence="7" type="ORF">JOF36_003562</name>
</gene>
<evidence type="ECO:0000256" key="4">
    <source>
        <dbReference type="RuleBase" id="RU369062"/>
    </source>
</evidence>
<organism evidence="7 8">
    <name type="scientific">Pseudonocardia parietis</name>
    <dbReference type="NCBI Taxonomy" id="570936"/>
    <lineage>
        <taxon>Bacteria</taxon>
        <taxon>Bacillati</taxon>
        <taxon>Actinomycetota</taxon>
        <taxon>Actinomycetes</taxon>
        <taxon>Pseudonocardiales</taxon>
        <taxon>Pseudonocardiaceae</taxon>
        <taxon>Pseudonocardia</taxon>
    </lineage>
</organism>
<evidence type="ECO:0000256" key="2">
    <source>
        <dbReference type="ARBA" id="ARBA00022679"/>
    </source>
</evidence>
<dbReference type="Pfam" id="PF03976">
    <property type="entry name" value="PPK2"/>
    <property type="match status" value="1"/>
</dbReference>
<evidence type="ECO:0000256" key="5">
    <source>
        <dbReference type="SAM" id="MobiDB-lite"/>
    </source>
</evidence>
<comment type="function">
    <text evidence="4">Uses inorganic polyphosphate (polyP) as a donor to convert GDP to GTP or ADP to ATP.</text>
</comment>
<proteinExistence type="inferred from homology"/>
<dbReference type="PANTHER" id="PTHR34383:SF1">
    <property type="entry name" value="ADP-POLYPHOSPHATE PHOSPHOTRANSFERASE"/>
    <property type="match status" value="1"/>
</dbReference>
<accession>A0ABS4VVD3</accession>
<dbReference type="NCBIfam" id="TIGR03707">
    <property type="entry name" value="PPK2_P_aer"/>
    <property type="match status" value="1"/>
</dbReference>
<keyword evidence="2 4" id="KW-0808">Transferase</keyword>
<comment type="subunit">
    <text evidence="4">Homotetramer.</text>
</comment>
<evidence type="ECO:0000313" key="7">
    <source>
        <dbReference type="EMBL" id="MBP2367866.1"/>
    </source>
</evidence>
<comment type="similarity">
    <text evidence="1 4">Belongs to the polyphosphate kinase 2 (PPK2) family. Class I subfamily.</text>
</comment>
<dbReference type="EMBL" id="JAGINU010000001">
    <property type="protein sequence ID" value="MBP2367866.1"/>
    <property type="molecule type" value="Genomic_DNA"/>
</dbReference>
<feature type="region of interest" description="Disordered" evidence="5">
    <location>
        <begin position="1"/>
        <end position="23"/>
    </location>
</feature>